<dbReference type="EMBL" id="CAJVRM010000007">
    <property type="protein sequence ID" value="CAG8971080.1"/>
    <property type="molecule type" value="Genomic_DNA"/>
</dbReference>
<gene>
    <name evidence="2" type="ORF">HYALB_00009680</name>
</gene>
<keyword evidence="3" id="KW-1185">Reference proteome</keyword>
<reference evidence="2" key="1">
    <citation type="submission" date="2021-07" db="EMBL/GenBank/DDBJ databases">
        <authorList>
            <person name="Durling M."/>
        </authorList>
    </citation>
    <scope>NUCLEOTIDE SEQUENCE</scope>
</reference>
<evidence type="ECO:0008006" key="4">
    <source>
        <dbReference type="Google" id="ProtNLM"/>
    </source>
</evidence>
<comment type="caution">
    <text evidence="2">The sequence shown here is derived from an EMBL/GenBank/DDBJ whole genome shotgun (WGS) entry which is preliminary data.</text>
</comment>
<feature type="compositionally biased region" description="Basic and acidic residues" evidence="1">
    <location>
        <begin position="191"/>
        <end position="208"/>
    </location>
</feature>
<sequence>MSPSRTPGAWNGANGPRILTEEQRQRKRERDRATKREEKIKIQRRLQELEQTKEYATRRIQELEAQVETLQKTCRCRAGNTGGRSQRGSLNHSVTIQCSPSTLVPPSSLPYEESNGSIMASPLHSEYSNDDYSPGYSDFIYESNHPSPLPYRVSTAPQTYTTATHSTPSTWSITPHTLSASAHPYSSHSSSAEESKSYTAWDSRHSESRSSYSSY</sequence>
<proteinExistence type="predicted"/>
<dbReference type="OrthoDB" id="3564737at2759"/>
<evidence type="ECO:0000313" key="2">
    <source>
        <dbReference type="EMBL" id="CAG8971080.1"/>
    </source>
</evidence>
<evidence type="ECO:0000313" key="3">
    <source>
        <dbReference type="Proteomes" id="UP000701801"/>
    </source>
</evidence>
<organism evidence="2 3">
    <name type="scientific">Hymenoscyphus albidus</name>
    <dbReference type="NCBI Taxonomy" id="595503"/>
    <lineage>
        <taxon>Eukaryota</taxon>
        <taxon>Fungi</taxon>
        <taxon>Dikarya</taxon>
        <taxon>Ascomycota</taxon>
        <taxon>Pezizomycotina</taxon>
        <taxon>Leotiomycetes</taxon>
        <taxon>Helotiales</taxon>
        <taxon>Helotiaceae</taxon>
        <taxon>Hymenoscyphus</taxon>
    </lineage>
</organism>
<accession>A0A9N9LD91</accession>
<feature type="region of interest" description="Disordered" evidence="1">
    <location>
        <begin position="160"/>
        <end position="215"/>
    </location>
</feature>
<dbReference type="AlphaFoldDB" id="A0A9N9LD91"/>
<feature type="compositionally biased region" description="Low complexity" evidence="1">
    <location>
        <begin position="160"/>
        <end position="172"/>
    </location>
</feature>
<dbReference type="Proteomes" id="UP000701801">
    <property type="component" value="Unassembled WGS sequence"/>
</dbReference>
<evidence type="ECO:0000256" key="1">
    <source>
        <dbReference type="SAM" id="MobiDB-lite"/>
    </source>
</evidence>
<protein>
    <recommendedName>
        <fullName evidence="4">BZIP domain-containing protein</fullName>
    </recommendedName>
</protein>
<feature type="compositionally biased region" description="Basic and acidic residues" evidence="1">
    <location>
        <begin position="19"/>
        <end position="36"/>
    </location>
</feature>
<name>A0A9N9LD91_9HELO</name>
<feature type="region of interest" description="Disordered" evidence="1">
    <location>
        <begin position="1"/>
        <end position="36"/>
    </location>
</feature>
<feature type="compositionally biased region" description="Low complexity" evidence="1">
    <location>
        <begin position="179"/>
        <end position="190"/>
    </location>
</feature>